<evidence type="ECO:0000256" key="1">
    <source>
        <dbReference type="ARBA" id="ARBA00022737"/>
    </source>
</evidence>
<dbReference type="KEGG" id="ttu:TERTU_2988"/>
<protein>
    <submittedName>
        <fullName evidence="3">4-methyl-5(B-hydroxyethyl)-thiazole monophosphate biosynthesis enzyme</fullName>
    </submittedName>
</protein>
<dbReference type="STRING" id="377629.TERTU_2988"/>
<reference evidence="3 4" key="1">
    <citation type="journal article" date="2009" name="PLoS ONE">
        <title>The complete genome of Teredinibacter turnerae T7901: an intracellular endosymbiont of marine wood-boring bivalves (shipworms).</title>
        <authorList>
            <person name="Yang J.C."/>
            <person name="Madupu R."/>
            <person name="Durkin A.S."/>
            <person name="Ekborg N.A."/>
            <person name="Pedamallu C.S."/>
            <person name="Hostetler J.B."/>
            <person name="Radune D."/>
            <person name="Toms B.S."/>
            <person name="Henrissat B."/>
            <person name="Coutinho P.M."/>
            <person name="Schwarz S."/>
            <person name="Field L."/>
            <person name="Trindade-Silva A.E."/>
            <person name="Soares C.A.G."/>
            <person name="Elshahawi S."/>
            <person name="Hanora A."/>
            <person name="Schmidt E.W."/>
            <person name="Haygood M.G."/>
            <person name="Posfai J."/>
            <person name="Benner J."/>
            <person name="Madinger C."/>
            <person name="Nove J."/>
            <person name="Anton B."/>
            <person name="Chaudhary K."/>
            <person name="Foster J."/>
            <person name="Holman A."/>
            <person name="Kumar S."/>
            <person name="Lessard P.A."/>
            <person name="Luyten Y.A."/>
            <person name="Slatko B."/>
            <person name="Wood N."/>
            <person name="Wu B."/>
            <person name="Teplitski M."/>
            <person name="Mougous J.D."/>
            <person name="Ward N."/>
            <person name="Eisen J.A."/>
            <person name="Badger J.H."/>
            <person name="Distel D.L."/>
        </authorList>
    </citation>
    <scope>NUCLEOTIDE SEQUENCE [LARGE SCALE GENOMIC DNA]</scope>
    <source>
        <strain evidence="4">ATCC 39867 / T7901</strain>
    </source>
</reference>
<dbReference type="CDD" id="cd03135">
    <property type="entry name" value="GATase1_DJ-1"/>
    <property type="match status" value="1"/>
</dbReference>
<dbReference type="OrthoDB" id="9803764at2"/>
<dbReference type="GO" id="GO:1903189">
    <property type="term" value="P:glyoxal metabolic process"/>
    <property type="evidence" value="ECO:0007669"/>
    <property type="project" value="TreeGrafter"/>
</dbReference>
<dbReference type="InterPro" id="IPR050325">
    <property type="entry name" value="Prot/Nucl_acid_deglycase"/>
</dbReference>
<dbReference type="EMBL" id="CP001614">
    <property type="protein sequence ID" value="ACR14390.1"/>
    <property type="molecule type" value="Genomic_DNA"/>
</dbReference>
<dbReference type="GO" id="GO:0005737">
    <property type="term" value="C:cytoplasm"/>
    <property type="evidence" value="ECO:0007669"/>
    <property type="project" value="TreeGrafter"/>
</dbReference>
<name>C5BNJ2_TERTT</name>
<accession>C5BNJ2</accession>
<dbReference type="Proteomes" id="UP000009080">
    <property type="component" value="Chromosome"/>
</dbReference>
<dbReference type="AlphaFoldDB" id="C5BNJ2"/>
<dbReference type="PANTHER" id="PTHR48094">
    <property type="entry name" value="PROTEIN/NUCLEIC ACID DEGLYCASE DJ-1-RELATED"/>
    <property type="match status" value="1"/>
</dbReference>
<dbReference type="InterPro" id="IPR006287">
    <property type="entry name" value="DJ-1"/>
</dbReference>
<dbReference type="RefSeq" id="WP_015820505.1">
    <property type="nucleotide sequence ID" value="NC_012997.1"/>
</dbReference>
<organism evidence="3 4">
    <name type="scientific">Teredinibacter turnerae (strain ATCC 39867 / T7901)</name>
    <dbReference type="NCBI Taxonomy" id="377629"/>
    <lineage>
        <taxon>Bacteria</taxon>
        <taxon>Pseudomonadati</taxon>
        <taxon>Pseudomonadota</taxon>
        <taxon>Gammaproteobacteria</taxon>
        <taxon>Cellvibrionales</taxon>
        <taxon>Cellvibrionaceae</taxon>
        <taxon>Teredinibacter</taxon>
    </lineage>
</organism>
<dbReference type="NCBIfam" id="TIGR01383">
    <property type="entry name" value="not_thiJ"/>
    <property type="match status" value="1"/>
</dbReference>
<dbReference type="InterPro" id="IPR002818">
    <property type="entry name" value="DJ-1/PfpI"/>
</dbReference>
<evidence type="ECO:0000313" key="4">
    <source>
        <dbReference type="Proteomes" id="UP000009080"/>
    </source>
</evidence>
<dbReference type="HOGENOM" id="CLU_000445_44_2_6"/>
<dbReference type="SUPFAM" id="SSF52317">
    <property type="entry name" value="Class I glutamine amidotransferase-like"/>
    <property type="match status" value="1"/>
</dbReference>
<dbReference type="Pfam" id="PF01965">
    <property type="entry name" value="DJ-1_PfpI"/>
    <property type="match status" value="1"/>
</dbReference>
<proteinExistence type="predicted"/>
<sequence length="184" mass="19153">MANVLVPIADGSEEIEAVTIIDVLVRAGAEVTVASVMEHSQIIASRGVKLDGSCLIGSCGRDWDLIALPGGLPGADHLAQSGPLMELVRQQLAQQRLLAAICAAPAVVLGRHGLLADRVATCYPGFQEELASQARAVSVERVVEDENLITSQGPGTAMEFSLALVTRLFGSEKAAAVADGLLSR</sequence>
<keyword evidence="1" id="KW-0677">Repeat</keyword>
<dbReference type="eggNOG" id="COG0693">
    <property type="taxonomic scope" value="Bacteria"/>
</dbReference>
<keyword evidence="4" id="KW-1185">Reference proteome</keyword>
<dbReference type="InterPro" id="IPR029062">
    <property type="entry name" value="Class_I_gatase-like"/>
</dbReference>
<feature type="domain" description="DJ-1/PfpI" evidence="2">
    <location>
        <begin position="3"/>
        <end position="166"/>
    </location>
</feature>
<dbReference type="PANTHER" id="PTHR48094:SF12">
    <property type="entry name" value="PARKINSON DISEASE PROTEIN 7 HOMOLOG"/>
    <property type="match status" value="1"/>
</dbReference>
<evidence type="ECO:0000259" key="2">
    <source>
        <dbReference type="Pfam" id="PF01965"/>
    </source>
</evidence>
<dbReference type="Gene3D" id="3.40.50.880">
    <property type="match status" value="1"/>
</dbReference>
<gene>
    <name evidence="3" type="primary">thiJ</name>
    <name evidence="3" type="ordered locus">TERTU_2988</name>
</gene>
<dbReference type="FunFam" id="3.40.50.880:FF:000015">
    <property type="entry name" value="Protein DJ-1 homolog C"/>
    <property type="match status" value="1"/>
</dbReference>
<evidence type="ECO:0000313" key="3">
    <source>
        <dbReference type="EMBL" id="ACR14390.1"/>
    </source>
</evidence>